<proteinExistence type="predicted"/>
<dbReference type="AlphaFoldDB" id="A0A5S6QEE0"/>
<keyword evidence="1" id="KW-1185">Reference proteome</keyword>
<name>A0A5S6QEE0_TRIMR</name>
<reference evidence="2" key="1">
    <citation type="submission" date="2019-12" db="UniProtKB">
        <authorList>
            <consortium name="WormBaseParasite"/>
        </authorList>
    </citation>
    <scope>IDENTIFICATION</scope>
</reference>
<organism evidence="1 2">
    <name type="scientific">Trichuris muris</name>
    <name type="common">Mouse whipworm</name>
    <dbReference type="NCBI Taxonomy" id="70415"/>
    <lineage>
        <taxon>Eukaryota</taxon>
        <taxon>Metazoa</taxon>
        <taxon>Ecdysozoa</taxon>
        <taxon>Nematoda</taxon>
        <taxon>Enoplea</taxon>
        <taxon>Dorylaimia</taxon>
        <taxon>Trichinellida</taxon>
        <taxon>Trichuridae</taxon>
        <taxon>Trichuris</taxon>
    </lineage>
</organism>
<evidence type="ECO:0000313" key="2">
    <source>
        <dbReference type="WBParaSite" id="TMUE_1000005287.1"/>
    </source>
</evidence>
<dbReference type="WBParaSite" id="TMUE_1000005287.1">
    <property type="protein sequence ID" value="TMUE_1000005287.1"/>
    <property type="gene ID" value="WBGene00287821"/>
</dbReference>
<protein>
    <submittedName>
        <fullName evidence="2">Uncharacterized protein</fullName>
    </submittedName>
</protein>
<accession>A0A5S6QEE0</accession>
<dbReference type="Proteomes" id="UP000046395">
    <property type="component" value="Unassembled WGS sequence"/>
</dbReference>
<sequence>MSNVYGFFDPPQVETLFTADNARLQLEWACGAMLNNRGSLYCLNATLRDHALLRRTCNHSVQNFPRAVFGGKIIQPLKWVLARLNR</sequence>
<evidence type="ECO:0000313" key="1">
    <source>
        <dbReference type="Proteomes" id="UP000046395"/>
    </source>
</evidence>